<gene>
    <name evidence="9" type="ORF">SAMN05444417_2545</name>
</gene>
<dbReference type="InterPro" id="IPR005490">
    <property type="entry name" value="LD_TPept_cat_dom"/>
</dbReference>
<dbReference type="PROSITE" id="PS52029">
    <property type="entry name" value="LD_TPASE"/>
    <property type="match status" value="1"/>
</dbReference>
<organism evidence="9 10">
    <name type="scientific">Wenxinia saemankumensis</name>
    <dbReference type="NCBI Taxonomy" id="1447782"/>
    <lineage>
        <taxon>Bacteria</taxon>
        <taxon>Pseudomonadati</taxon>
        <taxon>Pseudomonadota</taxon>
        <taxon>Alphaproteobacteria</taxon>
        <taxon>Rhodobacterales</taxon>
        <taxon>Roseobacteraceae</taxon>
        <taxon>Wenxinia</taxon>
    </lineage>
</organism>
<name>A0A1M6FWP8_9RHOB</name>
<evidence type="ECO:0000313" key="9">
    <source>
        <dbReference type="EMBL" id="SHJ02133.1"/>
    </source>
</evidence>
<proteinExistence type="inferred from homology"/>
<dbReference type="UniPathway" id="UPA00219"/>
<dbReference type="AlphaFoldDB" id="A0A1M6FWP8"/>
<evidence type="ECO:0000256" key="2">
    <source>
        <dbReference type="ARBA" id="ARBA00005992"/>
    </source>
</evidence>
<comment type="pathway">
    <text evidence="1 7">Cell wall biogenesis; peptidoglycan biosynthesis.</text>
</comment>
<evidence type="ECO:0000259" key="8">
    <source>
        <dbReference type="PROSITE" id="PS52029"/>
    </source>
</evidence>
<dbReference type="SUPFAM" id="SSF141523">
    <property type="entry name" value="L,D-transpeptidase catalytic domain-like"/>
    <property type="match status" value="1"/>
</dbReference>
<feature type="active site" description="Nucleophile" evidence="7">
    <location>
        <position position="147"/>
    </location>
</feature>
<dbReference type="GO" id="GO:0004180">
    <property type="term" value="F:carboxypeptidase activity"/>
    <property type="evidence" value="ECO:0007669"/>
    <property type="project" value="UniProtKB-ARBA"/>
</dbReference>
<keyword evidence="4 7" id="KW-0133">Cell shape</keyword>
<dbReference type="STRING" id="1447782.SAMN05444417_2545"/>
<feature type="domain" description="L,D-TPase catalytic" evidence="8">
    <location>
        <begin position="1"/>
        <end position="171"/>
    </location>
</feature>
<keyword evidence="6 7" id="KW-0961">Cell wall biogenesis/degradation</keyword>
<sequence length="171" mass="18489">MRAGPILVRPVAARAGILSFDGLAAPCALGRGGIVPPGEKREGDGATPRGPHRVVQCWYRPDRVPRPAPWAIPIGPGDLWCDAPDHPAYNAHVRAPFPAGHERLRRGDRLYDIVMVLDWNWPDAVPGRGSAIFVHRWRAPGRPTEGCVALPPAALRRLAAAARPGTPLLVR</sequence>
<evidence type="ECO:0000256" key="7">
    <source>
        <dbReference type="PROSITE-ProRule" id="PRU01373"/>
    </source>
</evidence>
<dbReference type="PANTHER" id="PTHR38589">
    <property type="entry name" value="BLR0621 PROTEIN"/>
    <property type="match status" value="1"/>
</dbReference>
<dbReference type="GO" id="GO:0071555">
    <property type="term" value="P:cell wall organization"/>
    <property type="evidence" value="ECO:0007669"/>
    <property type="project" value="UniProtKB-UniRule"/>
</dbReference>
<keyword evidence="3" id="KW-0808">Transferase</keyword>
<dbReference type="Pfam" id="PF03734">
    <property type="entry name" value="YkuD"/>
    <property type="match status" value="1"/>
</dbReference>
<dbReference type="GO" id="GO:0009252">
    <property type="term" value="P:peptidoglycan biosynthetic process"/>
    <property type="evidence" value="ECO:0007669"/>
    <property type="project" value="UniProtKB-UniPathway"/>
</dbReference>
<keyword evidence="5 7" id="KW-0573">Peptidoglycan synthesis</keyword>
<dbReference type="RefSeq" id="WP_073331109.1">
    <property type="nucleotide sequence ID" value="NZ_FQYO01000004.1"/>
</dbReference>
<dbReference type="OrthoDB" id="9804204at2"/>
<dbReference type="EMBL" id="FQYO01000004">
    <property type="protein sequence ID" value="SHJ02133.1"/>
    <property type="molecule type" value="Genomic_DNA"/>
</dbReference>
<evidence type="ECO:0000313" key="10">
    <source>
        <dbReference type="Proteomes" id="UP000184292"/>
    </source>
</evidence>
<evidence type="ECO:0000256" key="4">
    <source>
        <dbReference type="ARBA" id="ARBA00022960"/>
    </source>
</evidence>
<evidence type="ECO:0000256" key="3">
    <source>
        <dbReference type="ARBA" id="ARBA00022679"/>
    </source>
</evidence>
<evidence type="ECO:0000256" key="6">
    <source>
        <dbReference type="ARBA" id="ARBA00023316"/>
    </source>
</evidence>
<dbReference type="PANTHER" id="PTHR38589:SF1">
    <property type="entry name" value="BLR0621 PROTEIN"/>
    <property type="match status" value="1"/>
</dbReference>
<keyword evidence="10" id="KW-1185">Reference proteome</keyword>
<reference evidence="9 10" key="1">
    <citation type="submission" date="2016-11" db="EMBL/GenBank/DDBJ databases">
        <authorList>
            <person name="Jaros S."/>
            <person name="Januszkiewicz K."/>
            <person name="Wedrychowicz H."/>
        </authorList>
    </citation>
    <scope>NUCLEOTIDE SEQUENCE [LARGE SCALE GENOMIC DNA]</scope>
    <source>
        <strain evidence="9 10">DSM 100565</strain>
    </source>
</reference>
<dbReference type="InterPro" id="IPR038063">
    <property type="entry name" value="Transpep_catalytic_dom"/>
</dbReference>
<dbReference type="GO" id="GO:0016740">
    <property type="term" value="F:transferase activity"/>
    <property type="evidence" value="ECO:0007669"/>
    <property type="project" value="UniProtKB-KW"/>
</dbReference>
<evidence type="ECO:0000256" key="1">
    <source>
        <dbReference type="ARBA" id="ARBA00004752"/>
    </source>
</evidence>
<dbReference type="GO" id="GO:0008360">
    <property type="term" value="P:regulation of cell shape"/>
    <property type="evidence" value="ECO:0007669"/>
    <property type="project" value="UniProtKB-UniRule"/>
</dbReference>
<dbReference type="Proteomes" id="UP000184292">
    <property type="component" value="Unassembled WGS sequence"/>
</dbReference>
<feature type="active site" description="Proton donor/acceptor" evidence="7">
    <location>
        <position position="135"/>
    </location>
</feature>
<protein>
    <submittedName>
        <fullName evidence="9">L,D-peptidoglycan transpeptidase YkuD, ErfK/YbiS/YcfS/YnhG family</fullName>
    </submittedName>
</protein>
<accession>A0A1M6FWP8</accession>
<evidence type="ECO:0000256" key="5">
    <source>
        <dbReference type="ARBA" id="ARBA00022984"/>
    </source>
</evidence>
<comment type="similarity">
    <text evidence="2">Belongs to the YkuD family.</text>
</comment>